<reference evidence="4" key="2">
    <citation type="submission" date="2017-02" db="EMBL/GenBank/DDBJ databases">
        <title>Sunflower complete genome.</title>
        <authorList>
            <person name="Langlade N."/>
            <person name="Munos S."/>
        </authorList>
    </citation>
    <scope>NUCLEOTIDE SEQUENCE [LARGE SCALE GENOMIC DNA]</scope>
    <source>
        <tissue evidence="4">Leaves</tissue>
    </source>
</reference>
<dbReference type="AlphaFoldDB" id="A0A251V5Z0"/>
<dbReference type="PANTHER" id="PTHR47593:SF8">
    <property type="entry name" value="OS12G0581900 PROTEIN"/>
    <property type="match status" value="1"/>
</dbReference>
<evidence type="ECO:0000313" key="3">
    <source>
        <dbReference type="EMBL" id="KAF5812415.1"/>
    </source>
</evidence>
<evidence type="ECO:0000313" key="4">
    <source>
        <dbReference type="EMBL" id="OTG30021.1"/>
    </source>
</evidence>
<dbReference type="EMBL" id="CM007893">
    <property type="protein sequence ID" value="OTG30021.1"/>
    <property type="molecule type" value="Genomic_DNA"/>
</dbReference>
<keyword evidence="1" id="KW-0862">Zinc</keyword>
<evidence type="ECO:0000256" key="1">
    <source>
        <dbReference type="PROSITE-ProRule" id="PRU00042"/>
    </source>
</evidence>
<evidence type="ECO:0000313" key="5">
    <source>
        <dbReference type="Proteomes" id="UP000215914"/>
    </source>
</evidence>
<feature type="domain" description="C2H2-type" evidence="2">
    <location>
        <begin position="38"/>
        <end position="65"/>
    </location>
</feature>
<gene>
    <name evidence="4" type="ORF">HannXRQ_Chr04g0128531</name>
    <name evidence="3" type="ORF">HanXRQr2_Chr04g0192331</name>
</gene>
<keyword evidence="1" id="KW-0479">Metal-binding</keyword>
<dbReference type="Proteomes" id="UP000215914">
    <property type="component" value="Chromosome 4"/>
</dbReference>
<dbReference type="OrthoDB" id="1933825at2759"/>
<dbReference type="Gene3D" id="3.30.160.60">
    <property type="entry name" value="Classic Zinc Finger"/>
    <property type="match status" value="1"/>
</dbReference>
<keyword evidence="5" id="KW-1185">Reference proteome</keyword>
<organism evidence="4 5">
    <name type="scientific">Helianthus annuus</name>
    <name type="common">Common sunflower</name>
    <dbReference type="NCBI Taxonomy" id="4232"/>
    <lineage>
        <taxon>Eukaryota</taxon>
        <taxon>Viridiplantae</taxon>
        <taxon>Streptophyta</taxon>
        <taxon>Embryophyta</taxon>
        <taxon>Tracheophyta</taxon>
        <taxon>Spermatophyta</taxon>
        <taxon>Magnoliopsida</taxon>
        <taxon>eudicotyledons</taxon>
        <taxon>Gunneridae</taxon>
        <taxon>Pentapetalae</taxon>
        <taxon>asterids</taxon>
        <taxon>campanulids</taxon>
        <taxon>Asterales</taxon>
        <taxon>Asteraceae</taxon>
        <taxon>Asteroideae</taxon>
        <taxon>Heliantheae alliance</taxon>
        <taxon>Heliantheae</taxon>
        <taxon>Helianthus</taxon>
    </lineage>
</organism>
<reference evidence="3 5" key="1">
    <citation type="journal article" date="2017" name="Nature">
        <title>The sunflower genome provides insights into oil metabolism, flowering and Asterid evolution.</title>
        <authorList>
            <person name="Badouin H."/>
            <person name="Gouzy J."/>
            <person name="Grassa C.J."/>
            <person name="Murat F."/>
            <person name="Staton S.E."/>
            <person name="Cottret L."/>
            <person name="Lelandais-Briere C."/>
            <person name="Owens G.L."/>
            <person name="Carrere S."/>
            <person name="Mayjonade B."/>
            <person name="Legrand L."/>
            <person name="Gill N."/>
            <person name="Kane N.C."/>
            <person name="Bowers J.E."/>
            <person name="Hubner S."/>
            <person name="Bellec A."/>
            <person name="Berard A."/>
            <person name="Berges H."/>
            <person name="Blanchet N."/>
            <person name="Boniface M.C."/>
            <person name="Brunel D."/>
            <person name="Catrice O."/>
            <person name="Chaidir N."/>
            <person name="Claudel C."/>
            <person name="Donnadieu C."/>
            <person name="Faraut T."/>
            <person name="Fievet G."/>
            <person name="Helmstetter N."/>
            <person name="King M."/>
            <person name="Knapp S.J."/>
            <person name="Lai Z."/>
            <person name="Le Paslier M.C."/>
            <person name="Lippi Y."/>
            <person name="Lorenzon L."/>
            <person name="Mandel J.R."/>
            <person name="Marage G."/>
            <person name="Marchand G."/>
            <person name="Marquand E."/>
            <person name="Bret-Mestries E."/>
            <person name="Morien E."/>
            <person name="Nambeesan S."/>
            <person name="Nguyen T."/>
            <person name="Pegot-Espagnet P."/>
            <person name="Pouilly N."/>
            <person name="Raftis F."/>
            <person name="Sallet E."/>
            <person name="Schiex T."/>
            <person name="Thomas J."/>
            <person name="Vandecasteele C."/>
            <person name="Vares D."/>
            <person name="Vear F."/>
            <person name="Vautrin S."/>
            <person name="Crespi M."/>
            <person name="Mangin B."/>
            <person name="Burke J.M."/>
            <person name="Salse J."/>
            <person name="Munos S."/>
            <person name="Vincourt P."/>
            <person name="Rieseberg L.H."/>
            <person name="Langlade N.B."/>
        </authorList>
    </citation>
    <scope>NUCLEOTIDE SEQUENCE [LARGE SCALE GENOMIC DNA]</scope>
    <source>
        <strain evidence="5">cv. SF193</strain>
        <tissue evidence="3">Leaves</tissue>
    </source>
</reference>
<dbReference type="InParanoid" id="A0A251V5Z0"/>
<reference evidence="3" key="3">
    <citation type="submission" date="2020-06" db="EMBL/GenBank/DDBJ databases">
        <title>Helianthus annuus Genome sequencing and assembly Release 2.</title>
        <authorList>
            <person name="Gouzy J."/>
            <person name="Langlade N."/>
            <person name="Munos S."/>
        </authorList>
    </citation>
    <scope>NUCLEOTIDE SEQUENCE</scope>
    <source>
        <tissue evidence="3">Leaves</tissue>
    </source>
</reference>
<dbReference type="Gramene" id="mRNA:HanXRQr2_Chr04g0192331">
    <property type="protein sequence ID" value="CDS:HanXRQr2_Chr04g0192331.1"/>
    <property type="gene ID" value="HanXRQr2_Chr04g0192331"/>
</dbReference>
<dbReference type="InterPro" id="IPR053266">
    <property type="entry name" value="Zinc_finger_protein_7"/>
</dbReference>
<proteinExistence type="predicted"/>
<evidence type="ECO:0000259" key="2">
    <source>
        <dbReference type="PROSITE" id="PS50157"/>
    </source>
</evidence>
<dbReference type="SUPFAM" id="SSF57667">
    <property type="entry name" value="beta-beta-alpha zinc fingers"/>
    <property type="match status" value="1"/>
</dbReference>
<dbReference type="InterPro" id="IPR013087">
    <property type="entry name" value="Znf_C2H2_type"/>
</dbReference>
<dbReference type="PROSITE" id="PS00028">
    <property type="entry name" value="ZINC_FINGER_C2H2_1"/>
    <property type="match status" value="1"/>
</dbReference>
<name>A0A251V5Z0_HELAN</name>
<protein>
    <submittedName>
        <fullName evidence="4">Putative zinc finger, C2H2</fullName>
    </submittedName>
    <submittedName>
        <fullName evidence="3">Transcription factor C2H2 family</fullName>
    </submittedName>
</protein>
<sequence>MKTREGRSHEENSKGWLSLSLGNNPAANYSASRPMKVYTCIFCKRKFYSSQALGGHQNAHKRERDAARRYLSAANTTSLALSFVVNQSLEVQAHSLAHTTSQYGEPTVERIGDHGAIGVNLVRAYDGKETVQLKWRGGLYYKLQTASQPSDQHMIDLNLKL</sequence>
<dbReference type="EMBL" id="MNCJ02000319">
    <property type="protein sequence ID" value="KAF5812415.1"/>
    <property type="molecule type" value="Genomic_DNA"/>
</dbReference>
<accession>A0A251V5Z0</accession>
<dbReference type="GO" id="GO:0008270">
    <property type="term" value="F:zinc ion binding"/>
    <property type="evidence" value="ECO:0007669"/>
    <property type="project" value="UniProtKB-KW"/>
</dbReference>
<dbReference type="InterPro" id="IPR036236">
    <property type="entry name" value="Znf_C2H2_sf"/>
</dbReference>
<keyword evidence="1" id="KW-0863">Zinc-finger</keyword>
<dbReference type="PANTHER" id="PTHR47593">
    <property type="entry name" value="ZINC FINGER PROTEIN 4-LIKE"/>
    <property type="match status" value="1"/>
</dbReference>
<dbReference type="PROSITE" id="PS50157">
    <property type="entry name" value="ZINC_FINGER_C2H2_2"/>
    <property type="match status" value="1"/>
</dbReference>